<proteinExistence type="predicted"/>
<dbReference type="InterPro" id="IPR052511">
    <property type="entry name" value="ATP-dep_Helicase"/>
</dbReference>
<dbReference type="Gene3D" id="3.40.50.300">
    <property type="entry name" value="P-loop containing nucleotide triphosphate hydrolases"/>
    <property type="match status" value="2"/>
</dbReference>
<comment type="caution">
    <text evidence="7">The sequence shown here is derived from an EMBL/GenBank/DDBJ whole genome shotgun (WGS) entry which is preliminary data.</text>
</comment>
<dbReference type="SMART" id="SM00487">
    <property type="entry name" value="DEXDc"/>
    <property type="match status" value="1"/>
</dbReference>
<keyword evidence="7" id="KW-0378">Hydrolase</keyword>
<evidence type="ECO:0000256" key="2">
    <source>
        <dbReference type="ARBA" id="ARBA00022840"/>
    </source>
</evidence>
<evidence type="ECO:0000259" key="4">
    <source>
        <dbReference type="PROSITE" id="PS51194"/>
    </source>
</evidence>
<dbReference type="EMBL" id="JAOCIZ010000110">
    <property type="protein sequence ID" value="MDH1507296.1"/>
    <property type="molecule type" value="Genomic_DNA"/>
</dbReference>
<dbReference type="InterPro" id="IPR001650">
    <property type="entry name" value="Helicase_C-like"/>
</dbReference>
<dbReference type="GO" id="GO:0004386">
    <property type="term" value="F:helicase activity"/>
    <property type="evidence" value="ECO:0007669"/>
    <property type="project" value="UniProtKB-KW"/>
</dbReference>
<dbReference type="GO" id="GO:0016887">
    <property type="term" value="F:ATP hydrolysis activity"/>
    <property type="evidence" value="ECO:0007669"/>
    <property type="project" value="TreeGrafter"/>
</dbReference>
<name>A0AA37CRL0_AERCA</name>
<keyword evidence="7" id="KW-0347">Helicase</keyword>
<dbReference type="Proteomes" id="UP000887009">
    <property type="component" value="Unassembled WGS sequence"/>
</dbReference>
<dbReference type="GO" id="GO:0005524">
    <property type="term" value="F:ATP binding"/>
    <property type="evidence" value="ECO:0007669"/>
    <property type="project" value="UniProtKB-KW"/>
</dbReference>
<evidence type="ECO:0000259" key="3">
    <source>
        <dbReference type="PROSITE" id="PS51192"/>
    </source>
</evidence>
<dbReference type="InterPro" id="IPR027417">
    <property type="entry name" value="P-loop_NTPase"/>
</dbReference>
<dbReference type="PANTHER" id="PTHR47962:SF5">
    <property type="entry name" value="ATP-DEPENDENT HELICASE LHR-RELATED"/>
    <property type="match status" value="1"/>
</dbReference>
<evidence type="ECO:0000313" key="5">
    <source>
        <dbReference type="EMBL" id="GJA40061.1"/>
    </source>
</evidence>
<dbReference type="EMBL" id="BPNL01000036">
    <property type="protein sequence ID" value="GJA55539.1"/>
    <property type="molecule type" value="Genomic_DNA"/>
</dbReference>
<reference evidence="7" key="2">
    <citation type="submission" date="2022-09" db="EMBL/GenBank/DDBJ databases">
        <title>Intensive care unit water sources are persistently colonized with multi-drug resistant bacteria and are the site of extensive horizontal gene transfer of antibiotic resistance genes.</title>
        <authorList>
            <person name="Diorio-Toth L."/>
        </authorList>
    </citation>
    <scope>NUCLEOTIDE SEQUENCE</scope>
    <source>
        <strain evidence="7">GD03710</strain>
    </source>
</reference>
<sequence>MNAVYHQLHPLVQKWIFKQGWSDLREIQKRAIPPILAGDCDVLISASTAAGKTEAFFLPACSAIADTTGGFGILYISPLKALINDQYRRLEGLCEMLDMKLTPWHGDSAQSKKKAARKSPSGILLITPESLESLLVREPGWVKQAFGLLQYIVIDEFHAFIGTERGQHLLSLLNRLEHLIGRHGNPIPRAALSATLGNLESVPASLRPDKGLSCATICSTHSEAELKMVVKGYRDPLILEAPKPGDEVPCSAEDAICEELYRVCRGGSHLVFANSRKRTESLAAKLSDLCEAQAVPNEFFPHHGSLSKEARETLEARLQKETLPTTAVCTMTLELGIDIGKVNSVVQVTAPHTVSSLRQRLGRSGRRGGPAILRMLIAEDELHPNSSLVDKLRMELLQSIAMIRLLVAGKWFEPADTEQFHFSTLLHQVLAVTAQWGGVRANQLYRTLCQTGPFQQVTVDHFKQLLTQMGKDELLTQLSSGELVLGLQGERLVSHYTFYAVFKTPEEFRVVASGKTLGTLPIDTMILVDQHIVFGGKRWKVVDIDTDKKVINVERAKGGEPPKFGGSGMGIHDVVRQEMFSIYRDGDYRIAAGGSKMDFLDDMARDLFAEGLGLFNDLNIDSEPVVQQGQYVYVFPWLGDKVVNTLVALLTRQGYQACAFAGVIEIEKADAKQVRNDLLSLLDGQLPSATELAALVPEKEIEKYDEYLPEALLEEGYGRRAFDVDAALCWVGKVCRDWCGNTGGAACKPRHGPNA</sequence>
<feature type="domain" description="Helicase ATP-binding" evidence="3">
    <location>
        <begin position="33"/>
        <end position="214"/>
    </location>
</feature>
<evidence type="ECO:0000313" key="8">
    <source>
        <dbReference type="Proteomes" id="UP001161704"/>
    </source>
</evidence>
<dbReference type="CDD" id="cd17922">
    <property type="entry name" value="DEXHc_LHR-like"/>
    <property type="match status" value="1"/>
</dbReference>
<dbReference type="AlphaFoldDB" id="A0AA37CRL0"/>
<dbReference type="Proteomes" id="UP000886939">
    <property type="component" value="Unassembled WGS sequence"/>
</dbReference>
<dbReference type="SMART" id="SM00490">
    <property type="entry name" value="HELICc"/>
    <property type="match status" value="1"/>
</dbReference>
<dbReference type="EMBL" id="BPNI01000009">
    <property type="protein sequence ID" value="GJA40061.1"/>
    <property type="molecule type" value="Genomic_DNA"/>
</dbReference>
<feature type="domain" description="Helicase C-terminal" evidence="4">
    <location>
        <begin position="256"/>
        <end position="408"/>
    </location>
</feature>
<dbReference type="InterPro" id="IPR014001">
    <property type="entry name" value="Helicase_ATP-bd"/>
</dbReference>
<dbReference type="RefSeq" id="WP_199770517.1">
    <property type="nucleotide sequence ID" value="NZ_BPNG01000006.1"/>
</dbReference>
<dbReference type="PROSITE" id="PS51194">
    <property type="entry name" value="HELICASE_CTER"/>
    <property type="match status" value="1"/>
</dbReference>
<evidence type="ECO:0000313" key="7">
    <source>
        <dbReference type="EMBL" id="MDH1507296.1"/>
    </source>
</evidence>
<reference evidence="5" key="1">
    <citation type="submission" date="2021-07" db="EMBL/GenBank/DDBJ databases">
        <title>Draft genome sequence of carbapenem-resistant Aeromonas spp. in Japan.</title>
        <authorList>
            <person name="Maehana S."/>
            <person name="Suzuki M."/>
            <person name="Kitasato H."/>
        </authorList>
    </citation>
    <scope>NUCLEOTIDE SEQUENCE</scope>
    <source>
        <strain evidence="5">KAM343</strain>
        <strain evidence="6">KAM348</strain>
    </source>
</reference>
<protein>
    <submittedName>
        <fullName evidence="5">ATP-dependent helicase</fullName>
    </submittedName>
    <submittedName>
        <fullName evidence="7">DEAD/DEAH box helicase</fullName>
    </submittedName>
</protein>
<accession>A0AA37CRL0</accession>
<dbReference type="PANTHER" id="PTHR47962">
    <property type="entry name" value="ATP-DEPENDENT HELICASE LHR-RELATED-RELATED"/>
    <property type="match status" value="1"/>
</dbReference>
<gene>
    <name evidence="5" type="ORF">KAM343_08570</name>
    <name evidence="6" type="ORF">KAM348_29620</name>
    <name evidence="7" type="ORF">N5I20_19815</name>
</gene>
<keyword evidence="2" id="KW-0067">ATP-binding</keyword>
<dbReference type="Pfam" id="PF00270">
    <property type="entry name" value="DEAD"/>
    <property type="match status" value="1"/>
</dbReference>
<dbReference type="PROSITE" id="PS51192">
    <property type="entry name" value="HELICASE_ATP_BIND_1"/>
    <property type="match status" value="1"/>
</dbReference>
<dbReference type="SUPFAM" id="SSF52540">
    <property type="entry name" value="P-loop containing nucleoside triphosphate hydrolases"/>
    <property type="match status" value="1"/>
</dbReference>
<dbReference type="GO" id="GO:0003677">
    <property type="term" value="F:DNA binding"/>
    <property type="evidence" value="ECO:0007669"/>
    <property type="project" value="TreeGrafter"/>
</dbReference>
<organism evidence="7 8">
    <name type="scientific">Aeromonas caviae</name>
    <name type="common">Aeromonas punctata</name>
    <dbReference type="NCBI Taxonomy" id="648"/>
    <lineage>
        <taxon>Bacteria</taxon>
        <taxon>Pseudomonadati</taxon>
        <taxon>Pseudomonadota</taxon>
        <taxon>Gammaproteobacteria</taxon>
        <taxon>Aeromonadales</taxon>
        <taxon>Aeromonadaceae</taxon>
        <taxon>Aeromonas</taxon>
    </lineage>
</organism>
<dbReference type="InterPro" id="IPR011545">
    <property type="entry name" value="DEAD/DEAH_box_helicase_dom"/>
</dbReference>
<evidence type="ECO:0000256" key="1">
    <source>
        <dbReference type="ARBA" id="ARBA00022741"/>
    </source>
</evidence>
<dbReference type="Pfam" id="PF00271">
    <property type="entry name" value="Helicase_C"/>
    <property type="match status" value="1"/>
</dbReference>
<dbReference type="Proteomes" id="UP001161704">
    <property type="component" value="Unassembled WGS sequence"/>
</dbReference>
<keyword evidence="1" id="KW-0547">Nucleotide-binding</keyword>
<evidence type="ECO:0000313" key="6">
    <source>
        <dbReference type="EMBL" id="GJA55539.1"/>
    </source>
</evidence>